<dbReference type="Proteomes" id="UP000199452">
    <property type="component" value="Unassembled WGS sequence"/>
</dbReference>
<dbReference type="AlphaFoldDB" id="A0A1G6L6X0"/>
<keyword evidence="1" id="KW-1133">Transmembrane helix</keyword>
<keyword evidence="3" id="KW-1185">Reference proteome</keyword>
<evidence type="ECO:0000313" key="3">
    <source>
        <dbReference type="Proteomes" id="UP000199452"/>
    </source>
</evidence>
<organism evidence="2 3">
    <name type="scientific">Williamwhitmania taraxaci</name>
    <dbReference type="NCBI Taxonomy" id="1640674"/>
    <lineage>
        <taxon>Bacteria</taxon>
        <taxon>Pseudomonadati</taxon>
        <taxon>Bacteroidota</taxon>
        <taxon>Bacteroidia</taxon>
        <taxon>Bacteroidales</taxon>
        <taxon>Williamwhitmaniaceae</taxon>
        <taxon>Williamwhitmania</taxon>
    </lineage>
</organism>
<sequence>MAGWAGFITPVKGNYFVALMKRNQNLLQLYGGFLLTHISLYLLVTIFKVGFDVT</sequence>
<dbReference type="EMBL" id="FMYP01000029">
    <property type="protein sequence ID" value="SDC38376.1"/>
    <property type="molecule type" value="Genomic_DNA"/>
</dbReference>
<accession>A0A1G6L6X0</accession>
<protein>
    <submittedName>
        <fullName evidence="2">Uncharacterized protein</fullName>
    </submittedName>
</protein>
<keyword evidence="1" id="KW-0812">Transmembrane</keyword>
<gene>
    <name evidence="2" type="ORF">SAMN05216323_10295</name>
</gene>
<name>A0A1G6L6X0_9BACT</name>
<dbReference type="STRING" id="1640674.SAMN05216323_10295"/>
<proteinExistence type="predicted"/>
<evidence type="ECO:0000256" key="1">
    <source>
        <dbReference type="SAM" id="Phobius"/>
    </source>
</evidence>
<feature type="transmembrane region" description="Helical" evidence="1">
    <location>
        <begin position="29"/>
        <end position="51"/>
    </location>
</feature>
<reference evidence="2 3" key="1">
    <citation type="submission" date="2016-09" db="EMBL/GenBank/DDBJ databases">
        <authorList>
            <person name="Capua I."/>
            <person name="De Benedictis P."/>
            <person name="Joannis T."/>
            <person name="Lombin L.H."/>
            <person name="Cattoli G."/>
        </authorList>
    </citation>
    <scope>NUCLEOTIDE SEQUENCE [LARGE SCALE GENOMIC DNA]</scope>
    <source>
        <strain evidence="2 3">A7P-90m</strain>
    </source>
</reference>
<evidence type="ECO:0000313" key="2">
    <source>
        <dbReference type="EMBL" id="SDC38376.1"/>
    </source>
</evidence>
<keyword evidence="1" id="KW-0472">Membrane</keyword>